<organism evidence="2 3">
    <name type="scientific">Salinisphaera shabanensis E1L3A</name>
    <dbReference type="NCBI Taxonomy" id="1033802"/>
    <lineage>
        <taxon>Bacteria</taxon>
        <taxon>Pseudomonadati</taxon>
        <taxon>Pseudomonadota</taxon>
        <taxon>Gammaproteobacteria</taxon>
        <taxon>Salinisphaerales</taxon>
        <taxon>Salinisphaeraceae</taxon>
        <taxon>Salinisphaera</taxon>
    </lineage>
</organism>
<name>U2EHF2_9GAMM</name>
<dbReference type="RefSeq" id="WP_006914621.1">
    <property type="nucleotide sequence ID" value="NZ_AFNV02000028.1"/>
</dbReference>
<dbReference type="Pfam" id="PF06366">
    <property type="entry name" value="FlhE"/>
    <property type="match status" value="1"/>
</dbReference>
<evidence type="ECO:0000256" key="1">
    <source>
        <dbReference type="SAM" id="SignalP"/>
    </source>
</evidence>
<protein>
    <submittedName>
        <fullName evidence="2">Flagellar protein</fullName>
    </submittedName>
</protein>
<dbReference type="Proteomes" id="UP000006242">
    <property type="component" value="Unassembled WGS sequence"/>
</dbReference>
<dbReference type="OrthoDB" id="7064581at2"/>
<sequence length="140" mass="15007">MSAGLRVSAIILILALVGIFSPAMAAGRWVAQSDAPTLRQQGLRYDSATLSPNNSTPLSGNAITRVAWRYDYAGWRPRELVVQLCGGGRCVDASNARGQTTAFAGLPVATPFRFNFRIQGPRAARTPLEGGALTLMVNFR</sequence>
<feature type="chain" id="PRO_5004625601" evidence="1">
    <location>
        <begin position="26"/>
        <end position="140"/>
    </location>
</feature>
<gene>
    <name evidence="2" type="primary">flhE</name>
    <name evidence="2" type="ORF">SSPSH_003404</name>
</gene>
<dbReference type="STRING" id="1033802.SSPSH_003404"/>
<evidence type="ECO:0000313" key="2">
    <source>
        <dbReference type="EMBL" id="ERJ17817.1"/>
    </source>
</evidence>
<reference evidence="2 3" key="2">
    <citation type="journal article" date="2013" name="PLoS ONE">
        <title>INDIGO - INtegrated Data Warehouse of MIcrobial GenOmes with Examples from the Red Sea Extremophiles.</title>
        <authorList>
            <person name="Alam I."/>
            <person name="Antunes A."/>
            <person name="Kamau A.A."/>
            <person name="Ba Alawi W."/>
            <person name="Kalkatawi M."/>
            <person name="Stingl U."/>
            <person name="Bajic V.B."/>
        </authorList>
    </citation>
    <scope>NUCLEOTIDE SEQUENCE [LARGE SCALE GENOMIC DNA]</scope>
    <source>
        <strain evidence="2 3">E1L3A</strain>
    </source>
</reference>
<proteinExistence type="predicted"/>
<accession>U2EHF2</accession>
<dbReference type="EMBL" id="AFNV02000028">
    <property type="protein sequence ID" value="ERJ17817.1"/>
    <property type="molecule type" value="Genomic_DNA"/>
</dbReference>
<dbReference type="AlphaFoldDB" id="U2EHF2"/>
<keyword evidence="3" id="KW-1185">Reference proteome</keyword>
<keyword evidence="1" id="KW-0732">Signal</keyword>
<keyword evidence="2" id="KW-0282">Flagellum</keyword>
<feature type="signal peptide" evidence="1">
    <location>
        <begin position="1"/>
        <end position="25"/>
    </location>
</feature>
<dbReference type="InterPro" id="IPR009420">
    <property type="entry name" value="FlhE"/>
</dbReference>
<evidence type="ECO:0000313" key="3">
    <source>
        <dbReference type="Proteomes" id="UP000006242"/>
    </source>
</evidence>
<keyword evidence="2" id="KW-0966">Cell projection</keyword>
<reference evidence="2 3" key="1">
    <citation type="journal article" date="2011" name="J. Bacteriol.">
        <title>Genome sequence of Salinisphaera shabanensis, a gammaproteobacterium from the harsh, variable environment of the brine-seawater interface of the Shaban Deep in the Red Sea.</title>
        <authorList>
            <person name="Antunes A."/>
            <person name="Alam I."/>
            <person name="Bajic V.B."/>
            <person name="Stingl U."/>
        </authorList>
    </citation>
    <scope>NUCLEOTIDE SEQUENCE [LARGE SCALE GENOMIC DNA]</scope>
    <source>
        <strain evidence="2 3">E1L3A</strain>
    </source>
</reference>
<keyword evidence="2" id="KW-0969">Cilium</keyword>
<comment type="caution">
    <text evidence="2">The sequence shown here is derived from an EMBL/GenBank/DDBJ whole genome shotgun (WGS) entry which is preliminary data.</text>
</comment>